<dbReference type="STRING" id="626937.HMPREF3293_03018"/>
<dbReference type="PIRSF" id="PIRSF002849">
    <property type="entry name" value="AAA_ATPase_chaperone_MoxR_prd"/>
    <property type="match status" value="1"/>
</dbReference>
<dbReference type="InterPro" id="IPR011703">
    <property type="entry name" value="ATPase_AAA-3"/>
</dbReference>
<evidence type="ECO:0000259" key="2">
    <source>
        <dbReference type="Pfam" id="PF17863"/>
    </source>
</evidence>
<dbReference type="AlphaFoldDB" id="A0A136Q0Z8"/>
<feature type="domain" description="ChlI/MoxR AAA lid" evidence="2">
    <location>
        <begin position="237"/>
        <end position="309"/>
    </location>
</feature>
<dbReference type="PANTHER" id="PTHR42759:SF5">
    <property type="entry name" value="METHANOL DEHYDROGENASE REGULATOR"/>
    <property type="match status" value="1"/>
</dbReference>
<comment type="caution">
    <text evidence="3">The sequence shown here is derived from an EMBL/GenBank/DDBJ whole genome shotgun (WGS) entry which is preliminary data.</text>
</comment>
<dbReference type="Pfam" id="PF07726">
    <property type="entry name" value="AAA_3"/>
    <property type="match status" value="1"/>
</dbReference>
<dbReference type="Gene3D" id="1.10.8.80">
    <property type="entry name" value="Magnesium chelatase subunit I, C-Terminal domain"/>
    <property type="match status" value="1"/>
</dbReference>
<dbReference type="Gene3D" id="3.40.50.300">
    <property type="entry name" value="P-loop containing nucleotide triphosphate hydrolases"/>
    <property type="match status" value="1"/>
</dbReference>
<protein>
    <submittedName>
        <fullName evidence="3">ATPase family protein</fullName>
    </submittedName>
</protein>
<dbReference type="PATRIC" id="fig|626937.4.peg.2967"/>
<dbReference type="InterPro" id="IPR027417">
    <property type="entry name" value="P-loop_NTPase"/>
</dbReference>
<reference evidence="3 4" key="1">
    <citation type="submission" date="2016-02" db="EMBL/GenBank/DDBJ databases">
        <authorList>
            <person name="Wen L."/>
            <person name="He K."/>
            <person name="Yang H."/>
        </authorList>
    </citation>
    <scope>NUCLEOTIDE SEQUENCE [LARGE SCALE GENOMIC DNA]</scope>
    <source>
        <strain evidence="3 4">DSM 22607</strain>
    </source>
</reference>
<dbReference type="Pfam" id="PF17863">
    <property type="entry name" value="AAA_lid_2"/>
    <property type="match status" value="1"/>
</dbReference>
<dbReference type="SUPFAM" id="SSF52540">
    <property type="entry name" value="P-loop containing nucleoside triphosphate hydrolases"/>
    <property type="match status" value="1"/>
</dbReference>
<evidence type="ECO:0000313" key="4">
    <source>
        <dbReference type="Proteomes" id="UP000070366"/>
    </source>
</evidence>
<evidence type="ECO:0000259" key="1">
    <source>
        <dbReference type="Pfam" id="PF07726"/>
    </source>
</evidence>
<dbReference type="RefSeq" id="WP_242862047.1">
    <property type="nucleotide sequence ID" value="NZ_CABMOF010000013.1"/>
</dbReference>
<proteinExistence type="predicted"/>
<accession>A0A136Q0Z8</accession>
<sequence>MPETDPRLNHMEISELIVAEVGKSFVGNGVAIRKILFALLAGGHVLLEDLPGVGKTTLAMAFSKVLKLSCNRIQFTPDVMPADVTGFTVLLKDAHTMEYRPGAAMCNLLLADEINRASTRTQSALLEAMEENAVTVDGVTHALPQPFMVIATQNPSGSAGTQLLPESQTDRFMMRLSLGYPDEKAEMEMLLRKHGENEAEPIVRITSAAGLLEMRRQVSEVYVAGAIYRYILRLVRSTRSHESVAQGASPRGSVALTALSQAAAYVSGRDFVIPEDVQDIYADCIAHRLILTAQAKRGGISPEAVLADILNSVEAPKLRIK</sequence>
<dbReference type="InterPro" id="IPR041628">
    <property type="entry name" value="ChlI/MoxR_AAA_lid"/>
</dbReference>
<keyword evidence="4" id="KW-1185">Reference proteome</keyword>
<dbReference type="Proteomes" id="UP000070366">
    <property type="component" value="Unassembled WGS sequence"/>
</dbReference>
<dbReference type="GO" id="GO:0005524">
    <property type="term" value="F:ATP binding"/>
    <property type="evidence" value="ECO:0007669"/>
    <property type="project" value="InterPro"/>
</dbReference>
<evidence type="ECO:0000313" key="3">
    <source>
        <dbReference type="EMBL" id="KXK64363.1"/>
    </source>
</evidence>
<dbReference type="PANTHER" id="PTHR42759">
    <property type="entry name" value="MOXR FAMILY PROTEIN"/>
    <property type="match status" value="1"/>
</dbReference>
<dbReference type="InterPro" id="IPR050764">
    <property type="entry name" value="CbbQ/NirQ/NorQ/GpvN"/>
</dbReference>
<gene>
    <name evidence="3" type="ORF">HMPREF3293_03018</name>
</gene>
<dbReference type="EMBL" id="LSZW01000065">
    <property type="protein sequence ID" value="KXK64363.1"/>
    <property type="molecule type" value="Genomic_DNA"/>
</dbReference>
<organism evidence="3 4">
    <name type="scientific">Christensenella minuta</name>
    <dbReference type="NCBI Taxonomy" id="626937"/>
    <lineage>
        <taxon>Bacteria</taxon>
        <taxon>Bacillati</taxon>
        <taxon>Bacillota</taxon>
        <taxon>Clostridia</taxon>
        <taxon>Christensenellales</taxon>
        <taxon>Christensenellaceae</taxon>
        <taxon>Christensenella</taxon>
    </lineage>
</organism>
<dbReference type="GO" id="GO:0016887">
    <property type="term" value="F:ATP hydrolysis activity"/>
    <property type="evidence" value="ECO:0007669"/>
    <property type="project" value="InterPro"/>
</dbReference>
<name>A0A136Q0Z8_9FIRM</name>
<feature type="domain" description="ATPase AAA-3" evidence="1">
    <location>
        <begin position="44"/>
        <end position="174"/>
    </location>
</feature>